<feature type="compositionally biased region" description="Basic and acidic residues" evidence="1">
    <location>
        <begin position="244"/>
        <end position="310"/>
    </location>
</feature>
<proteinExistence type="predicted"/>
<evidence type="ECO:0000313" key="2">
    <source>
        <dbReference type="Proteomes" id="UP001652628"/>
    </source>
</evidence>
<dbReference type="RefSeq" id="XP_070854618.1">
    <property type="nucleotide sequence ID" value="XM_070998517.1"/>
</dbReference>
<dbReference type="GeneID" id="139354297"/>
<evidence type="ECO:0000256" key="1">
    <source>
        <dbReference type="SAM" id="MobiDB-lite"/>
    </source>
</evidence>
<protein>
    <submittedName>
        <fullName evidence="3">Cylicin-1-like</fullName>
    </submittedName>
</protein>
<sequence>MRKALSEYYSETDNDPQLVDIWADLEATYHDKAGHSITLTNAEGDNLVASLSVDNLQKEANRRESSQDRKITALISRPSQLDYARIAKQVREWSFRFDGAEKPFEFLEQVEWSANTYGLELDMIPRGMPELLKGRALKWQRKQGFSESFKDYMIDMQTMVRTLNYSTKETLRIIKSKDLPKGIQSVGPGHADDISRRYKDTSKDAHRMLRKESKDTSKDAQRILRKESKDASKDAHRMLRKKSKDTSKDAQRILRKESKDTSKDAQRILRKESKNVSKDAHRMLRKESKDTSKDAQRILRKESKDTSKDA</sequence>
<feature type="region of interest" description="Disordered" evidence="1">
    <location>
        <begin position="180"/>
        <end position="310"/>
    </location>
</feature>
<accession>A0ABM4TXC0</accession>
<feature type="compositionally biased region" description="Basic and acidic residues" evidence="1">
    <location>
        <begin position="190"/>
        <end position="237"/>
    </location>
</feature>
<evidence type="ECO:0000313" key="3">
    <source>
        <dbReference type="RefSeq" id="XP_070854618.1"/>
    </source>
</evidence>
<name>A0ABM4TXC0_DROSZ</name>
<keyword evidence="2" id="KW-1185">Reference proteome</keyword>
<dbReference type="Proteomes" id="UP001652628">
    <property type="component" value="Chromosome 2"/>
</dbReference>
<organism evidence="2 3">
    <name type="scientific">Drosophila suzukii</name>
    <name type="common">Spotted-wing drosophila fruit fly</name>
    <dbReference type="NCBI Taxonomy" id="28584"/>
    <lineage>
        <taxon>Eukaryota</taxon>
        <taxon>Metazoa</taxon>
        <taxon>Ecdysozoa</taxon>
        <taxon>Arthropoda</taxon>
        <taxon>Hexapoda</taxon>
        <taxon>Insecta</taxon>
        <taxon>Pterygota</taxon>
        <taxon>Neoptera</taxon>
        <taxon>Endopterygota</taxon>
        <taxon>Diptera</taxon>
        <taxon>Brachycera</taxon>
        <taxon>Muscomorpha</taxon>
        <taxon>Ephydroidea</taxon>
        <taxon>Drosophilidae</taxon>
        <taxon>Drosophila</taxon>
        <taxon>Sophophora</taxon>
    </lineage>
</organism>
<gene>
    <name evidence="3" type="primary">LOC139354297</name>
</gene>
<reference evidence="3" key="1">
    <citation type="submission" date="2025-08" db="UniProtKB">
        <authorList>
            <consortium name="RefSeq"/>
        </authorList>
    </citation>
    <scope>IDENTIFICATION</scope>
</reference>